<dbReference type="InterPro" id="IPR000306">
    <property type="entry name" value="Znf_FYVE"/>
</dbReference>
<dbReference type="InterPro" id="IPR013083">
    <property type="entry name" value="Znf_RING/FYVE/PHD"/>
</dbReference>
<feature type="compositionally biased region" description="Basic and acidic residues" evidence="5">
    <location>
        <begin position="352"/>
        <end position="361"/>
    </location>
</feature>
<dbReference type="AlphaFoldDB" id="A0A024GC36"/>
<dbReference type="PROSITE" id="PS50178">
    <property type="entry name" value="ZF_FYVE"/>
    <property type="match status" value="1"/>
</dbReference>
<dbReference type="Gene3D" id="3.30.450.40">
    <property type="match status" value="1"/>
</dbReference>
<dbReference type="EMBL" id="CAIX01000069">
    <property type="protein sequence ID" value="CCI44393.1"/>
    <property type="molecule type" value="Genomic_DNA"/>
</dbReference>
<reference evidence="7 8" key="1">
    <citation type="submission" date="2012-05" db="EMBL/GenBank/DDBJ databases">
        <title>Recombination and specialization in a pathogen metapopulation.</title>
        <authorList>
            <person name="Gardiner A."/>
            <person name="Kemen E."/>
            <person name="Schultz-Larsen T."/>
            <person name="MacLean D."/>
            <person name="Van Oosterhout C."/>
            <person name="Jones J.D.G."/>
        </authorList>
    </citation>
    <scope>NUCLEOTIDE SEQUENCE [LARGE SCALE GENOMIC DNA]</scope>
    <source>
        <strain evidence="7 8">Ac Nc2</strain>
    </source>
</reference>
<keyword evidence="3" id="KW-0862">Zinc</keyword>
<evidence type="ECO:0000256" key="2">
    <source>
        <dbReference type="ARBA" id="ARBA00022771"/>
    </source>
</evidence>
<dbReference type="STRING" id="65357.A0A024GC36"/>
<keyword evidence="1" id="KW-0479">Metal-binding</keyword>
<keyword evidence="8" id="KW-1185">Reference proteome</keyword>
<feature type="domain" description="FYVE-type" evidence="6">
    <location>
        <begin position="294"/>
        <end position="351"/>
    </location>
</feature>
<feature type="region of interest" description="Disordered" evidence="5">
    <location>
        <begin position="352"/>
        <end position="384"/>
    </location>
</feature>
<dbReference type="InterPro" id="IPR011011">
    <property type="entry name" value="Znf_FYVE_PHD"/>
</dbReference>
<evidence type="ECO:0000313" key="7">
    <source>
        <dbReference type="EMBL" id="CCI44393.1"/>
    </source>
</evidence>
<keyword evidence="2 4" id="KW-0863">Zinc-finger</keyword>
<organism evidence="7 8">
    <name type="scientific">Albugo candida</name>
    <dbReference type="NCBI Taxonomy" id="65357"/>
    <lineage>
        <taxon>Eukaryota</taxon>
        <taxon>Sar</taxon>
        <taxon>Stramenopiles</taxon>
        <taxon>Oomycota</taxon>
        <taxon>Peronosporomycetes</taxon>
        <taxon>Albuginales</taxon>
        <taxon>Albuginaceae</taxon>
        <taxon>Albugo</taxon>
    </lineage>
</organism>
<name>A0A024GC36_9STRA</name>
<dbReference type="SMART" id="SM00064">
    <property type="entry name" value="FYVE"/>
    <property type="match status" value="1"/>
</dbReference>
<sequence length="683" mass="76841">MKSVSLDEISGYTEVDQLGRSRLDVPMAENTTTPAWPIEANVESWYHDERTEVDDVIANANDLDVWTLESRRENTTTYLHCKNNERLSYAVRAVTIIQGNVPDVMESIRANESGRFRHFMKLMHPRSYIDAEVLYDHSIINSHAEQTFGLTNESLTLKWFSLNSGNRLNRNKEFLVRSYCAIHRQHPIYGQVGVYRFSSYDGIGAKYGFRVKQDTYSLYVFEPSSIVVQSCTEGGCVRVTCTYAIRKARGDNTLSNSVKYVATRLCHDIRNLQRAAQLTSQVAALAQKNDWVQDVDRSKCRSCLQSFSMLKRRHHCRVCGEILCASCTSFQVLQLDGPKVRICKECVSKSSRVDNPDDRANSHGHGAVQGNRRGSTCDSDSSSIGYEDPVQQTYEVGEDDRFISQNSIGKFMKLSTSSTSTRTVTSEQGTVHSFGSVSSPTSINYQSGLSNEFRIRRSRSRTESIGEMGYTSLDDSPENSTMTTPSSRRLTRKIHYFNEDLDQICSLAMEAVSCPIAGIRTDDFELVRYTSGGERPNPNLPRSLPTFRRMATKGKPCIVLNVSGDQRIAGEKRKSAKLQFFIGIPLMINGEVVGDLCIGDSLPRQDVSGQQLAILKVLGETATRYMRSNDFLDDLAVYRRLNARARTSNLSDIETRSVSQFSVREDDVSFNLAQPLQRKEIAF</sequence>
<dbReference type="PANTHER" id="PTHR43102:SF2">
    <property type="entry name" value="GAF DOMAIN-CONTAINING PROTEIN"/>
    <property type="match status" value="1"/>
</dbReference>
<evidence type="ECO:0000256" key="5">
    <source>
        <dbReference type="SAM" id="MobiDB-lite"/>
    </source>
</evidence>
<accession>A0A024GC36</accession>
<evidence type="ECO:0000259" key="6">
    <source>
        <dbReference type="PROSITE" id="PS50178"/>
    </source>
</evidence>
<dbReference type="SUPFAM" id="SSF57903">
    <property type="entry name" value="FYVE/PHD zinc finger"/>
    <property type="match status" value="1"/>
</dbReference>
<dbReference type="InParanoid" id="A0A024GC36"/>
<dbReference type="InterPro" id="IPR017455">
    <property type="entry name" value="Znf_FYVE-rel"/>
</dbReference>
<comment type="caution">
    <text evidence="7">The sequence shown here is derived from an EMBL/GenBank/DDBJ whole genome shotgun (WGS) entry which is preliminary data.</text>
</comment>
<dbReference type="Gene3D" id="3.30.40.10">
    <property type="entry name" value="Zinc/RING finger domain, C3HC4 (zinc finger)"/>
    <property type="match status" value="1"/>
</dbReference>
<evidence type="ECO:0000256" key="3">
    <source>
        <dbReference type="ARBA" id="ARBA00022833"/>
    </source>
</evidence>
<dbReference type="InterPro" id="IPR029016">
    <property type="entry name" value="GAF-like_dom_sf"/>
</dbReference>
<evidence type="ECO:0000256" key="4">
    <source>
        <dbReference type="PROSITE-ProRule" id="PRU00091"/>
    </source>
</evidence>
<dbReference type="OrthoDB" id="5872154at2759"/>
<protein>
    <recommendedName>
        <fullName evidence="6">FYVE-type domain-containing protein</fullName>
    </recommendedName>
</protein>
<dbReference type="GO" id="GO:0008270">
    <property type="term" value="F:zinc ion binding"/>
    <property type="evidence" value="ECO:0007669"/>
    <property type="project" value="UniProtKB-KW"/>
</dbReference>
<dbReference type="Pfam" id="PF01363">
    <property type="entry name" value="FYVE"/>
    <property type="match status" value="1"/>
</dbReference>
<dbReference type="SUPFAM" id="SSF55781">
    <property type="entry name" value="GAF domain-like"/>
    <property type="match status" value="1"/>
</dbReference>
<evidence type="ECO:0000256" key="1">
    <source>
        <dbReference type="ARBA" id="ARBA00022723"/>
    </source>
</evidence>
<gene>
    <name evidence="7" type="ORF">BN9_052020</name>
</gene>
<evidence type="ECO:0000313" key="8">
    <source>
        <dbReference type="Proteomes" id="UP000053237"/>
    </source>
</evidence>
<feature type="compositionally biased region" description="Polar residues" evidence="5">
    <location>
        <begin position="372"/>
        <end position="384"/>
    </location>
</feature>
<dbReference type="PANTHER" id="PTHR43102">
    <property type="entry name" value="SLR1143 PROTEIN"/>
    <property type="match status" value="1"/>
</dbReference>
<proteinExistence type="predicted"/>
<dbReference type="Proteomes" id="UP000053237">
    <property type="component" value="Unassembled WGS sequence"/>
</dbReference>